<dbReference type="Pfam" id="PF04672">
    <property type="entry name" value="Methyltransf_19"/>
    <property type="match status" value="1"/>
</dbReference>
<dbReference type="Gene3D" id="3.40.50.150">
    <property type="entry name" value="Vaccinia Virus protein VP39"/>
    <property type="match status" value="1"/>
</dbReference>
<organism evidence="1 2">
    <name type="scientific">Pseudonocardia humida</name>
    <dbReference type="NCBI Taxonomy" id="2800819"/>
    <lineage>
        <taxon>Bacteria</taxon>
        <taxon>Bacillati</taxon>
        <taxon>Actinomycetota</taxon>
        <taxon>Actinomycetes</taxon>
        <taxon>Pseudonocardiales</taxon>
        <taxon>Pseudonocardiaceae</taxon>
        <taxon>Pseudonocardia</taxon>
    </lineage>
</organism>
<comment type="caution">
    <text evidence="1">The sequence shown here is derived from an EMBL/GenBank/DDBJ whole genome shotgun (WGS) entry which is preliminary data.</text>
</comment>
<proteinExistence type="predicted"/>
<dbReference type="EC" id="2.1.1.-" evidence="1"/>
<dbReference type="SUPFAM" id="SSF53335">
    <property type="entry name" value="S-adenosyl-L-methionine-dependent methyltransferases"/>
    <property type="match status" value="1"/>
</dbReference>
<dbReference type="GO" id="GO:0008168">
    <property type="term" value="F:methyltransferase activity"/>
    <property type="evidence" value="ECO:0007669"/>
    <property type="project" value="UniProtKB-KW"/>
</dbReference>
<keyword evidence="1" id="KW-0489">Methyltransferase</keyword>
<dbReference type="Proteomes" id="UP001165283">
    <property type="component" value="Unassembled WGS sequence"/>
</dbReference>
<keyword evidence="2" id="KW-1185">Reference proteome</keyword>
<keyword evidence="1" id="KW-0808">Transferase</keyword>
<dbReference type="InterPro" id="IPR029063">
    <property type="entry name" value="SAM-dependent_MTases_sf"/>
</dbReference>
<sequence>MRGAGPFDPTRPNIARVWDYWLGGKDNYAVDRELAEKLLAIHPASAQMARENRAFLQRAVRYVAARGVGQFIDVGAGLPTALNTHDVAQDVNPDARVAYVDNDPVVIAHGRSLLARSPGVVVVPGDVRDPRSILSDAALTEHVDLAEPTCVILSAILHFSEAATARDIASVFIEAMSPGSYLIISVGSGAPREGNRFASAYTAARIHIHSRDELSTFFGDLDLVPPGVAAVRCWRGDDPADVRAPRSATFLCGVGRKR</sequence>
<dbReference type="EMBL" id="JAGSOV010000034">
    <property type="protein sequence ID" value="MCO1656358.1"/>
    <property type="molecule type" value="Genomic_DNA"/>
</dbReference>
<dbReference type="GO" id="GO:0032259">
    <property type="term" value="P:methylation"/>
    <property type="evidence" value="ECO:0007669"/>
    <property type="project" value="UniProtKB-KW"/>
</dbReference>
<dbReference type="InterPro" id="IPR006764">
    <property type="entry name" value="SAM_dep_MeTrfase_SAV2177_type"/>
</dbReference>
<gene>
    <name evidence="1" type="ORF">KDL28_14955</name>
</gene>
<evidence type="ECO:0000313" key="2">
    <source>
        <dbReference type="Proteomes" id="UP001165283"/>
    </source>
</evidence>
<name>A0ABT1A093_9PSEU</name>
<dbReference type="PIRSF" id="PIRSF017393">
    <property type="entry name" value="MTase_SAV2177"/>
    <property type="match status" value="1"/>
</dbReference>
<accession>A0ABT1A093</accession>
<protein>
    <submittedName>
        <fullName evidence="1">SAM-dependent methyltransferase</fullName>
        <ecNumber evidence="1">2.1.1.-</ecNumber>
    </submittedName>
</protein>
<evidence type="ECO:0000313" key="1">
    <source>
        <dbReference type="EMBL" id="MCO1656358.1"/>
    </source>
</evidence>
<reference evidence="1" key="1">
    <citation type="submission" date="2021-04" db="EMBL/GenBank/DDBJ databases">
        <title>Pseudonocardia sp. nov., isolated from sandy soil of mangrove forest.</title>
        <authorList>
            <person name="Zan Z."/>
            <person name="Huang R."/>
            <person name="Liu W."/>
        </authorList>
    </citation>
    <scope>NUCLEOTIDE SEQUENCE</scope>
    <source>
        <strain evidence="1">S2-4</strain>
    </source>
</reference>
<dbReference type="RefSeq" id="WP_252438992.1">
    <property type="nucleotide sequence ID" value="NZ_JAGSOV010000034.1"/>
</dbReference>